<comment type="caution">
    <text evidence="3">The sequence shown here is derived from an EMBL/GenBank/DDBJ whole genome shotgun (WGS) entry which is preliminary data.</text>
</comment>
<dbReference type="OrthoDB" id="435593at2759"/>
<dbReference type="AlphaFoldDB" id="A0A8X7V0L1"/>
<organism evidence="3 4">
    <name type="scientific">Brassica carinata</name>
    <name type="common">Ethiopian mustard</name>
    <name type="synonym">Abyssinian cabbage</name>
    <dbReference type="NCBI Taxonomy" id="52824"/>
    <lineage>
        <taxon>Eukaryota</taxon>
        <taxon>Viridiplantae</taxon>
        <taxon>Streptophyta</taxon>
        <taxon>Embryophyta</taxon>
        <taxon>Tracheophyta</taxon>
        <taxon>Spermatophyta</taxon>
        <taxon>Magnoliopsida</taxon>
        <taxon>eudicotyledons</taxon>
        <taxon>Gunneridae</taxon>
        <taxon>Pentapetalae</taxon>
        <taxon>rosids</taxon>
        <taxon>malvids</taxon>
        <taxon>Brassicales</taxon>
        <taxon>Brassicaceae</taxon>
        <taxon>Brassiceae</taxon>
        <taxon>Brassica</taxon>
    </lineage>
</organism>
<evidence type="ECO:0000313" key="3">
    <source>
        <dbReference type="EMBL" id="KAG2297767.1"/>
    </source>
</evidence>
<dbReference type="Proteomes" id="UP000886595">
    <property type="component" value="Unassembled WGS sequence"/>
</dbReference>
<dbReference type="GO" id="GO:0006606">
    <property type="term" value="P:protein import into nucleus"/>
    <property type="evidence" value="ECO:0007669"/>
    <property type="project" value="TreeGrafter"/>
</dbReference>
<gene>
    <name evidence="3" type="ORF">Bca52824_034239</name>
</gene>
<feature type="domain" description="Exportin-1/Importin-beta-like" evidence="2">
    <location>
        <begin position="109"/>
        <end position="258"/>
    </location>
</feature>
<proteinExistence type="predicted"/>
<keyword evidence="4" id="KW-1185">Reference proteome</keyword>
<protein>
    <submittedName>
        <fullName evidence="3">Uncharacterized protein</fullName>
    </submittedName>
</protein>
<dbReference type="InterPro" id="IPR029064">
    <property type="entry name" value="Ribosomal_eL30-like_sf"/>
</dbReference>
<dbReference type="InterPro" id="IPR057941">
    <property type="entry name" value="TPR_TNPO3_IPO13_2nd"/>
</dbReference>
<dbReference type="SUPFAM" id="SSF48371">
    <property type="entry name" value="ARM repeat"/>
    <property type="match status" value="1"/>
</dbReference>
<feature type="domain" description="eRF1" evidence="1">
    <location>
        <begin position="1053"/>
        <end position="1109"/>
    </location>
</feature>
<dbReference type="Pfam" id="PF03465">
    <property type="entry name" value="eRF1_3"/>
    <property type="match status" value="1"/>
</dbReference>
<dbReference type="Pfam" id="PF24138">
    <property type="entry name" value="TPR_TNPO3_IPO13_2nd"/>
    <property type="match status" value="1"/>
</dbReference>
<dbReference type="PANTHER" id="PTHR12363:SF44">
    <property type="entry name" value="ARM REPEAT SUPERFAMILY PROTEIN"/>
    <property type="match status" value="1"/>
</dbReference>
<name>A0A8X7V0L1_BRACI</name>
<dbReference type="InterPro" id="IPR005142">
    <property type="entry name" value="eRF1_3"/>
</dbReference>
<reference evidence="3 4" key="1">
    <citation type="submission" date="2020-02" db="EMBL/GenBank/DDBJ databases">
        <authorList>
            <person name="Ma Q."/>
            <person name="Huang Y."/>
            <person name="Song X."/>
            <person name="Pei D."/>
        </authorList>
    </citation>
    <scope>NUCLEOTIDE SEQUENCE [LARGE SCALE GENOMIC DNA]</scope>
    <source>
        <strain evidence="3">Sxm20200214</strain>
        <tissue evidence="3">Leaf</tissue>
    </source>
</reference>
<dbReference type="InterPro" id="IPR016024">
    <property type="entry name" value="ARM-type_fold"/>
</dbReference>
<dbReference type="InterPro" id="IPR013598">
    <property type="entry name" value="Exportin-1/Importin-b-like"/>
</dbReference>
<dbReference type="Gene3D" id="3.30.1330.30">
    <property type="match status" value="1"/>
</dbReference>
<dbReference type="InterPro" id="IPR051345">
    <property type="entry name" value="Importin_beta-like_NTR"/>
</dbReference>
<dbReference type="Pfam" id="PF08389">
    <property type="entry name" value="Xpo1"/>
    <property type="match status" value="1"/>
</dbReference>
<dbReference type="InterPro" id="IPR011989">
    <property type="entry name" value="ARM-like"/>
</dbReference>
<evidence type="ECO:0000259" key="1">
    <source>
        <dbReference type="Pfam" id="PF03465"/>
    </source>
</evidence>
<dbReference type="SUPFAM" id="SSF55315">
    <property type="entry name" value="L30e-like"/>
    <property type="match status" value="1"/>
</dbReference>
<accession>A0A8X7V0L1</accession>
<dbReference type="FunFam" id="1.25.10.10:FF:000450">
    <property type="entry name" value="ARM repeat superfamily protein"/>
    <property type="match status" value="1"/>
</dbReference>
<evidence type="ECO:0000313" key="4">
    <source>
        <dbReference type="Proteomes" id="UP000886595"/>
    </source>
</evidence>
<evidence type="ECO:0000259" key="2">
    <source>
        <dbReference type="Pfam" id="PF08389"/>
    </source>
</evidence>
<sequence length="1127" mass="124626">MNKRLECGMELQRKVAEAIHVLNHDPQSSNRVAANQWLVHFQQTPEAWDVSTSLLTSPIVSLFDLQFFAAQILRRKIQNEASNLQASAKDALLNALLISAKRYSSGVPQLLTQICLALSALLLHADPYSKPFDKLMFALQNLQAHDDGNVVLLELLTVLPEEISDTRHLSHQSDLRQELLSHTSMVLDFLLQQSEKQFASPLYPHDNNNRKILRCLLSWVRAGCFSEIPQGAVPSHPLLNYVFNALQGTTFDLAIEVLVELVTRHEDLPRVLLYKVQLLRDTLLKPALINDDPKVVSGLACLMSEIGQAAPCLIVEASSEALILTDALLSCVSFPSEDWEIADSTVQFWSTFATYILSLGGNRPNDRNRVKDKFLPVFSALVDALVLRAQVDEFTSSDESPGLDLPDGLLHFRNNLLELLVDICQLLHPTTFVSKLFFGGLPSDVSMPLREIEAKLFALNAVSEIILQEGEAFDFSLIAQLVSAFSVRPSSELKGFLCVVYRSLADVVGSFSRWISVSPSNARPLLLFLAGGISEPICTHACASALRKICEDAPAVIQETSNLDILMWIGECLEQWNLALEDEEEVISAITVILGSIANKELQNKLLTQLLSSSYGVLSTLVDDDVESSGRQNPATYTRMLSSVTRGLYRIGTVLSHLATSLSSVPVADGPILSLLTVFWPILEKLFSSEHMESGSLAAAACRALSVAVQSSGEHFMLLLPSVLECLSRNFLSFQSQECYIRTACVIAEEFCHKEEYGSLFITTFERFTQASSLMGINSSYICDQEPDLVEAYVNFASALIRGCHKEVLGTCGTLIEISFQKAAISCTAMHRGAALAALSYLSGFLEVSLASMIESVNCKSEGSFSVVSVQVVSHCGEGLLSNLVYALLGVAAMSRVHKCSTILQQLAAICSLCERTSWKEILCWKSLQGWLNSAVWALPSEYLKQGEAEKIVREWSEALGGAGIDYLENKSCNFASNNSLGGGHMQGKHGRALKRLRLSWSAEILTNVKFIQEKKLIGKYFEELKNSTSGEIVVKHFGKDQESDQSNFHDAETNAELEVQDEMPLLEWFANEYKRFGCTLEFMTNKSREGSQFCRGFGGFGGMLRYQLDMRTFDELSDNEVYEDSD</sequence>
<dbReference type="PANTHER" id="PTHR12363">
    <property type="entry name" value="TRANSPORTIN 3 AND IMPORTIN 13"/>
    <property type="match status" value="1"/>
</dbReference>
<dbReference type="GO" id="GO:0005737">
    <property type="term" value="C:cytoplasm"/>
    <property type="evidence" value="ECO:0007669"/>
    <property type="project" value="TreeGrafter"/>
</dbReference>
<dbReference type="Gene3D" id="1.25.10.10">
    <property type="entry name" value="Leucine-rich Repeat Variant"/>
    <property type="match status" value="1"/>
</dbReference>
<dbReference type="EMBL" id="JAAMPC010000008">
    <property type="protein sequence ID" value="KAG2297767.1"/>
    <property type="molecule type" value="Genomic_DNA"/>
</dbReference>